<organism evidence="6">
    <name type="scientific">Dichomitus squalens</name>
    <dbReference type="NCBI Taxonomy" id="114155"/>
    <lineage>
        <taxon>Eukaryota</taxon>
        <taxon>Fungi</taxon>
        <taxon>Dikarya</taxon>
        <taxon>Basidiomycota</taxon>
        <taxon>Agaricomycotina</taxon>
        <taxon>Agaricomycetes</taxon>
        <taxon>Polyporales</taxon>
        <taxon>Polyporaceae</taxon>
        <taxon>Dichomitus</taxon>
    </lineage>
</organism>
<dbReference type="EC" id="2.1.1.100" evidence="5"/>
<dbReference type="EMBL" id="ML143448">
    <property type="protein sequence ID" value="TBU26297.1"/>
    <property type="molecule type" value="Genomic_DNA"/>
</dbReference>
<dbReference type="Gene3D" id="1.20.120.1630">
    <property type="match status" value="1"/>
</dbReference>
<protein>
    <recommendedName>
        <fullName evidence="5">Protein-S-isoprenylcysteine O-methyltransferase</fullName>
        <ecNumber evidence="5">2.1.1.100</ecNumber>
    </recommendedName>
</protein>
<evidence type="ECO:0000256" key="4">
    <source>
        <dbReference type="ARBA" id="ARBA00023136"/>
    </source>
</evidence>
<evidence type="ECO:0000256" key="5">
    <source>
        <dbReference type="RuleBase" id="RU362022"/>
    </source>
</evidence>
<feature type="transmembrane region" description="Helical" evidence="5">
    <location>
        <begin position="186"/>
        <end position="206"/>
    </location>
</feature>
<keyword evidence="2 5" id="KW-0812">Transmembrane</keyword>
<dbReference type="InterPro" id="IPR007269">
    <property type="entry name" value="ICMT_MeTrfase"/>
</dbReference>
<evidence type="ECO:0000313" key="6">
    <source>
        <dbReference type="EMBL" id="TBU26297.1"/>
    </source>
</evidence>
<dbReference type="AlphaFoldDB" id="A0A4Q9MHF9"/>
<feature type="transmembrane region" description="Helical" evidence="5">
    <location>
        <begin position="154"/>
        <end position="174"/>
    </location>
</feature>
<keyword evidence="5" id="KW-0808">Transferase</keyword>
<keyword evidence="4 5" id="KW-0472">Membrane</keyword>
<dbReference type="OrthoDB" id="422086at2759"/>
<keyword evidence="5" id="KW-0489">Methyltransferase</keyword>
<dbReference type="Pfam" id="PF04140">
    <property type="entry name" value="ICMT"/>
    <property type="match status" value="1"/>
</dbReference>
<evidence type="ECO:0000256" key="1">
    <source>
        <dbReference type="ARBA" id="ARBA00004141"/>
    </source>
</evidence>
<keyword evidence="5" id="KW-0256">Endoplasmic reticulum</keyword>
<proteinExistence type="inferred from homology"/>
<feature type="transmembrane region" description="Helical" evidence="5">
    <location>
        <begin position="98"/>
        <end position="117"/>
    </location>
</feature>
<dbReference type="PANTHER" id="PTHR12714">
    <property type="entry name" value="PROTEIN-S ISOPRENYLCYSTEINE O-METHYLTRANSFERASE"/>
    <property type="match status" value="1"/>
</dbReference>
<comment type="catalytic activity">
    <reaction evidence="5">
        <text>[protein]-C-terminal S-[(2E,6E)-farnesyl]-L-cysteine + S-adenosyl-L-methionine = [protein]-C-terminal S-[(2E,6E)-farnesyl]-L-cysteine methyl ester + S-adenosyl-L-homocysteine</text>
        <dbReference type="Rhea" id="RHEA:21672"/>
        <dbReference type="Rhea" id="RHEA-COMP:12125"/>
        <dbReference type="Rhea" id="RHEA-COMP:12126"/>
        <dbReference type="ChEBI" id="CHEBI:57856"/>
        <dbReference type="ChEBI" id="CHEBI:59789"/>
        <dbReference type="ChEBI" id="CHEBI:90510"/>
        <dbReference type="ChEBI" id="CHEBI:90511"/>
        <dbReference type="EC" id="2.1.1.100"/>
    </reaction>
</comment>
<comment type="similarity">
    <text evidence="5">Belongs to the class VI-like SAM-binding methyltransferase superfamily. Isoprenylcysteine carboxyl methyltransferase family.</text>
</comment>
<accession>A0A4Q9MHF9</accession>
<dbReference type="Proteomes" id="UP000292957">
    <property type="component" value="Unassembled WGS sequence"/>
</dbReference>
<evidence type="ECO:0000256" key="2">
    <source>
        <dbReference type="ARBA" id="ARBA00022692"/>
    </source>
</evidence>
<keyword evidence="5" id="KW-0949">S-adenosyl-L-methionine</keyword>
<dbReference type="GO" id="GO:0005789">
    <property type="term" value="C:endoplasmic reticulum membrane"/>
    <property type="evidence" value="ECO:0007669"/>
    <property type="project" value="UniProtKB-SubCell"/>
</dbReference>
<reference evidence="6" key="1">
    <citation type="submission" date="2019-01" db="EMBL/GenBank/DDBJ databases">
        <title>Draft genome sequences of three monokaryotic isolates of the white-rot basidiomycete fungus Dichomitus squalens.</title>
        <authorList>
            <consortium name="DOE Joint Genome Institute"/>
            <person name="Lopez S.C."/>
            <person name="Andreopoulos B."/>
            <person name="Pangilinan J."/>
            <person name="Lipzen A."/>
            <person name="Riley R."/>
            <person name="Ahrendt S."/>
            <person name="Ng V."/>
            <person name="Barry K."/>
            <person name="Daum C."/>
            <person name="Grigoriev I.V."/>
            <person name="Hilden K.S."/>
            <person name="Makela M.R."/>
            <person name="de Vries R.P."/>
        </authorList>
    </citation>
    <scope>NUCLEOTIDE SEQUENCE [LARGE SCALE GENOMIC DNA]</scope>
    <source>
        <strain evidence="6">OM18370.1</strain>
    </source>
</reference>
<evidence type="ECO:0000256" key="3">
    <source>
        <dbReference type="ARBA" id="ARBA00022989"/>
    </source>
</evidence>
<gene>
    <name evidence="6" type="ORF">BD311DRAFT_698813</name>
</gene>
<comment type="caution">
    <text evidence="5">Lacks conserved residue(s) required for the propagation of feature annotation.</text>
</comment>
<keyword evidence="3 5" id="KW-1133">Transmembrane helix</keyword>
<dbReference type="GO" id="GO:0004671">
    <property type="term" value="F:protein C-terminal S-isoprenylcysteine carboxyl O-methyltransferase activity"/>
    <property type="evidence" value="ECO:0007669"/>
    <property type="project" value="UniProtKB-EC"/>
</dbReference>
<dbReference type="PANTHER" id="PTHR12714:SF9">
    <property type="entry name" value="PROTEIN-S-ISOPRENYLCYSTEINE O-METHYLTRANSFERASE"/>
    <property type="match status" value="1"/>
</dbReference>
<dbReference type="GO" id="GO:0032259">
    <property type="term" value="P:methylation"/>
    <property type="evidence" value="ECO:0007669"/>
    <property type="project" value="UniProtKB-KW"/>
</dbReference>
<name>A0A4Q9MHF9_9APHY</name>
<comment type="subcellular location">
    <subcellularLocation>
        <location evidence="5">Endoplasmic reticulum membrane</location>
        <topology evidence="5">Multi-pass membrane protein</topology>
    </subcellularLocation>
    <subcellularLocation>
        <location evidence="1">Membrane</location>
        <topology evidence="1">Multi-pass membrane protein</topology>
    </subcellularLocation>
</comment>
<sequence>MNLLYLAKVPAFVMMIIAENTSFRPPKNPFPQPQDLQKFGTADLITSLAGWFPIIGVGIDCSFHLCEVVAVLAREYPSPLSDRVLAALFKNTSRVDNLAISPAFVVAFLLLVLGAAWRKICYDTLGRFFTFQLAVLKEHKLVTTGPYSVVRHPAYTAFVMTDVGCLMALLLPGSYIYESGMLEKPWVVVGLVFWAVVHVAIALTAVKRIPVEDEVLHKEFGSQWEEWARKTPYKLIPYVY</sequence>